<dbReference type="EMBL" id="JBHSPA010000089">
    <property type="protein sequence ID" value="MFC5833137.1"/>
    <property type="molecule type" value="Genomic_DNA"/>
</dbReference>
<name>A0ABW1D6K1_9ACTN</name>
<evidence type="ECO:0000313" key="4">
    <source>
        <dbReference type="EMBL" id="MFC5833137.1"/>
    </source>
</evidence>
<organism evidence="4 5">
    <name type="scientific">Nonomuraea insulae</name>
    <dbReference type="NCBI Taxonomy" id="1616787"/>
    <lineage>
        <taxon>Bacteria</taxon>
        <taxon>Bacillati</taxon>
        <taxon>Actinomycetota</taxon>
        <taxon>Actinomycetes</taxon>
        <taxon>Streptosporangiales</taxon>
        <taxon>Streptosporangiaceae</taxon>
        <taxon>Nonomuraea</taxon>
    </lineage>
</organism>
<evidence type="ECO:0000256" key="1">
    <source>
        <dbReference type="ARBA" id="ARBA00002286"/>
    </source>
</evidence>
<dbReference type="SUPFAM" id="SSF53098">
    <property type="entry name" value="Ribonuclease H-like"/>
    <property type="match status" value="1"/>
</dbReference>
<sequence>MAMKSYPPEFKADAVALYLSDPARTYASVARDLGINRETLRLWVKEARADGTAGGAKKAGPAKKPASGPISSDDVLEEENKQLRARVRELELERDILRRAAKYFAGRDELVSRFEFVADHVGAFGVKRLCRVLGLSRSGFYRWMKAASARAARAAADAALAEEIKQIHEEFDSTYGSPRVTAELRGKGREVNHKRVARVMRRFGIVGVHLRKKVRTTVPEPSHQKVPDLLRRDFTAPAPNQRYVGDITYLPVGEGRFLYLATVLDLGSRRLAGWSIADHMRTELVTDALRAAATTRGSLDGAIFHSDHGAQYTSAEFAQVCAELGVRQSMGVVGTSADNAAAEAFNASLKRETLQGAGRWSSPREARLAVFKWITRYNTRRRHSTLSYLSPIDYEQQSTARVLLAA</sequence>
<comment type="function">
    <text evidence="1">Involved in the transposition of the insertion sequence.</text>
</comment>
<dbReference type="InterPro" id="IPR009057">
    <property type="entry name" value="Homeodomain-like_sf"/>
</dbReference>
<dbReference type="InterPro" id="IPR002514">
    <property type="entry name" value="Transposase_8"/>
</dbReference>
<dbReference type="InterPro" id="IPR001584">
    <property type="entry name" value="Integrase_cat-core"/>
</dbReference>
<reference evidence="5" key="1">
    <citation type="journal article" date="2019" name="Int. J. Syst. Evol. Microbiol.">
        <title>The Global Catalogue of Microorganisms (GCM) 10K type strain sequencing project: providing services to taxonomists for standard genome sequencing and annotation.</title>
        <authorList>
            <consortium name="The Broad Institute Genomics Platform"/>
            <consortium name="The Broad Institute Genome Sequencing Center for Infectious Disease"/>
            <person name="Wu L."/>
            <person name="Ma J."/>
        </authorList>
    </citation>
    <scope>NUCLEOTIDE SEQUENCE [LARGE SCALE GENOMIC DNA]</scope>
    <source>
        <strain evidence="5">CCUG 53903</strain>
    </source>
</reference>
<dbReference type="InterPro" id="IPR050900">
    <property type="entry name" value="Transposase_IS3/IS150/IS904"/>
</dbReference>
<comment type="caution">
    <text evidence="4">The sequence shown here is derived from an EMBL/GenBank/DDBJ whole genome shotgun (WGS) entry which is preliminary data.</text>
</comment>
<accession>A0ABW1D6K1</accession>
<dbReference type="NCBIfam" id="NF033516">
    <property type="entry name" value="transpos_IS3"/>
    <property type="match status" value="1"/>
</dbReference>
<feature type="region of interest" description="Disordered" evidence="2">
    <location>
        <begin position="52"/>
        <end position="77"/>
    </location>
</feature>
<dbReference type="Proteomes" id="UP001596058">
    <property type="component" value="Unassembled WGS sequence"/>
</dbReference>
<keyword evidence="5" id="KW-1185">Reference proteome</keyword>
<feature type="domain" description="Integrase catalytic" evidence="3">
    <location>
        <begin position="235"/>
        <end position="399"/>
    </location>
</feature>
<feature type="compositionally biased region" description="Low complexity" evidence="2">
    <location>
        <begin position="55"/>
        <end position="69"/>
    </location>
</feature>
<dbReference type="Pfam" id="PF01527">
    <property type="entry name" value="HTH_Tnp_1"/>
    <property type="match status" value="1"/>
</dbReference>
<dbReference type="Pfam" id="PF00665">
    <property type="entry name" value="rve"/>
    <property type="match status" value="1"/>
</dbReference>
<dbReference type="InterPro" id="IPR036397">
    <property type="entry name" value="RNaseH_sf"/>
</dbReference>
<dbReference type="PROSITE" id="PS50994">
    <property type="entry name" value="INTEGRASE"/>
    <property type="match status" value="1"/>
</dbReference>
<gene>
    <name evidence="4" type="ORF">ACFPZ3_55595</name>
</gene>
<dbReference type="InterPro" id="IPR025948">
    <property type="entry name" value="HTH-like_dom"/>
</dbReference>
<protein>
    <submittedName>
        <fullName evidence="4">IS3 family transposase</fullName>
    </submittedName>
</protein>
<dbReference type="Pfam" id="PF13333">
    <property type="entry name" value="rve_2"/>
    <property type="match status" value="1"/>
</dbReference>
<dbReference type="Gene3D" id="3.30.420.10">
    <property type="entry name" value="Ribonuclease H-like superfamily/Ribonuclease H"/>
    <property type="match status" value="1"/>
</dbReference>
<evidence type="ECO:0000313" key="5">
    <source>
        <dbReference type="Proteomes" id="UP001596058"/>
    </source>
</evidence>
<dbReference type="InterPro" id="IPR048020">
    <property type="entry name" value="Transpos_IS3"/>
</dbReference>
<dbReference type="InterPro" id="IPR012337">
    <property type="entry name" value="RNaseH-like_sf"/>
</dbReference>
<dbReference type="SUPFAM" id="SSF46689">
    <property type="entry name" value="Homeodomain-like"/>
    <property type="match status" value="1"/>
</dbReference>
<dbReference type="PANTHER" id="PTHR46889">
    <property type="entry name" value="TRANSPOSASE INSF FOR INSERTION SEQUENCE IS3B-RELATED"/>
    <property type="match status" value="1"/>
</dbReference>
<proteinExistence type="predicted"/>
<dbReference type="Pfam" id="PF13276">
    <property type="entry name" value="HTH_21"/>
    <property type="match status" value="1"/>
</dbReference>
<dbReference type="PANTHER" id="PTHR46889:SF4">
    <property type="entry name" value="TRANSPOSASE INSO FOR INSERTION SEQUENCE ELEMENT IS911B-RELATED"/>
    <property type="match status" value="1"/>
</dbReference>
<evidence type="ECO:0000259" key="3">
    <source>
        <dbReference type="PROSITE" id="PS50994"/>
    </source>
</evidence>
<evidence type="ECO:0000256" key="2">
    <source>
        <dbReference type="SAM" id="MobiDB-lite"/>
    </source>
</evidence>
<dbReference type="Gene3D" id="1.10.10.60">
    <property type="entry name" value="Homeodomain-like"/>
    <property type="match status" value="1"/>
</dbReference>
<dbReference type="RefSeq" id="WP_379522564.1">
    <property type="nucleotide sequence ID" value="NZ_JBHSPA010000089.1"/>
</dbReference>